<dbReference type="EMBL" id="JOJR01000514">
    <property type="protein sequence ID" value="RCN36918.1"/>
    <property type="molecule type" value="Genomic_DNA"/>
</dbReference>
<dbReference type="AlphaFoldDB" id="A0A368FZN0"/>
<dbReference type="GO" id="GO:0003884">
    <property type="term" value="F:D-amino-acid oxidase activity"/>
    <property type="evidence" value="ECO:0007669"/>
    <property type="project" value="InterPro"/>
</dbReference>
<comment type="subcellular location">
    <subcellularLocation>
        <location evidence="2">Peroxisome matrix</location>
    </subcellularLocation>
</comment>
<evidence type="ECO:0000256" key="3">
    <source>
        <dbReference type="ARBA" id="ARBA00022630"/>
    </source>
</evidence>
<dbReference type="Gene3D" id="3.40.50.720">
    <property type="entry name" value="NAD(P)-binding Rossmann-like Domain"/>
    <property type="match status" value="1"/>
</dbReference>
<proteinExistence type="predicted"/>
<keyword evidence="5" id="KW-0560">Oxidoreductase</keyword>
<keyword evidence="7" id="KW-1185">Reference proteome</keyword>
<dbReference type="GO" id="GO:0071949">
    <property type="term" value="F:FAD binding"/>
    <property type="evidence" value="ECO:0007669"/>
    <property type="project" value="InterPro"/>
</dbReference>
<keyword evidence="3" id="KW-0285">Flavoprotein</keyword>
<dbReference type="InterPro" id="IPR006181">
    <property type="entry name" value="D-amino_acid_oxidase_CS"/>
</dbReference>
<evidence type="ECO:0000313" key="6">
    <source>
        <dbReference type="EMBL" id="RCN36918.1"/>
    </source>
</evidence>
<reference evidence="6 7" key="1">
    <citation type="submission" date="2014-10" db="EMBL/GenBank/DDBJ databases">
        <title>Draft genome of the hookworm Ancylostoma caninum.</title>
        <authorList>
            <person name="Mitreva M."/>
        </authorList>
    </citation>
    <scope>NUCLEOTIDE SEQUENCE [LARGE SCALE GENOMIC DNA]</scope>
    <source>
        <strain evidence="6 7">Baltimore</strain>
    </source>
</reference>
<evidence type="ECO:0008006" key="8">
    <source>
        <dbReference type="Google" id="ProtNLM"/>
    </source>
</evidence>
<keyword evidence="4" id="KW-0274">FAD</keyword>
<dbReference type="PROSITE" id="PS00677">
    <property type="entry name" value="DAO"/>
    <property type="match status" value="1"/>
</dbReference>
<accession>A0A368FZN0</accession>
<evidence type="ECO:0000256" key="1">
    <source>
        <dbReference type="ARBA" id="ARBA00001974"/>
    </source>
</evidence>
<name>A0A368FZN0_ANCCA</name>
<evidence type="ECO:0000313" key="7">
    <source>
        <dbReference type="Proteomes" id="UP000252519"/>
    </source>
</evidence>
<dbReference type="Proteomes" id="UP000252519">
    <property type="component" value="Unassembled WGS sequence"/>
</dbReference>
<dbReference type="GO" id="GO:0019478">
    <property type="term" value="P:D-amino acid catabolic process"/>
    <property type="evidence" value="ECO:0007669"/>
    <property type="project" value="TreeGrafter"/>
</dbReference>
<evidence type="ECO:0000256" key="5">
    <source>
        <dbReference type="ARBA" id="ARBA00023002"/>
    </source>
</evidence>
<dbReference type="GO" id="GO:0005782">
    <property type="term" value="C:peroxisomal matrix"/>
    <property type="evidence" value="ECO:0007669"/>
    <property type="project" value="UniProtKB-SubCell"/>
</dbReference>
<gene>
    <name evidence="6" type="ORF">ANCCAN_17204</name>
</gene>
<comment type="cofactor">
    <cofactor evidence="1">
        <name>FAD</name>
        <dbReference type="ChEBI" id="CHEBI:57692"/>
    </cofactor>
</comment>
<organism evidence="6 7">
    <name type="scientific">Ancylostoma caninum</name>
    <name type="common">Dog hookworm</name>
    <dbReference type="NCBI Taxonomy" id="29170"/>
    <lineage>
        <taxon>Eukaryota</taxon>
        <taxon>Metazoa</taxon>
        <taxon>Ecdysozoa</taxon>
        <taxon>Nematoda</taxon>
        <taxon>Chromadorea</taxon>
        <taxon>Rhabditida</taxon>
        <taxon>Rhabditina</taxon>
        <taxon>Rhabditomorpha</taxon>
        <taxon>Strongyloidea</taxon>
        <taxon>Ancylostomatidae</taxon>
        <taxon>Ancylostomatinae</taxon>
        <taxon>Ancylostoma</taxon>
    </lineage>
</organism>
<dbReference type="PANTHER" id="PTHR11530">
    <property type="entry name" value="D-AMINO ACID OXIDASE"/>
    <property type="match status" value="1"/>
</dbReference>
<dbReference type="STRING" id="29170.A0A368FZN0"/>
<dbReference type="OrthoDB" id="2015447at2759"/>
<dbReference type="PANTHER" id="PTHR11530:SF11">
    <property type="entry name" value="D-ASPARTATE OXIDASE"/>
    <property type="match status" value="1"/>
</dbReference>
<sequence>MTASFSSCEVISHHVGLRPGRCDVRLELERRLVSGKKVSIVHNYGHGGSGVTLFWGCALESVALVKKSLLENDTAKL</sequence>
<protein>
    <recommendedName>
        <fullName evidence="8">FAD dependent oxidoreductase domain-containing protein</fullName>
    </recommendedName>
</protein>
<comment type="caution">
    <text evidence="6">The sequence shown here is derived from an EMBL/GenBank/DDBJ whole genome shotgun (WGS) entry which is preliminary data.</text>
</comment>
<evidence type="ECO:0000256" key="2">
    <source>
        <dbReference type="ARBA" id="ARBA00004253"/>
    </source>
</evidence>
<evidence type="ECO:0000256" key="4">
    <source>
        <dbReference type="ARBA" id="ARBA00022827"/>
    </source>
</evidence>
<dbReference type="InterPro" id="IPR023209">
    <property type="entry name" value="DAO"/>
</dbReference>